<dbReference type="EMBL" id="AJDQ01000028">
    <property type="protein sequence ID" value="EOI51894.1"/>
    <property type="molecule type" value="Genomic_DNA"/>
</dbReference>
<dbReference type="InterPro" id="IPR016032">
    <property type="entry name" value="Sig_transdc_resp-reg_C-effctor"/>
</dbReference>
<dbReference type="InterPro" id="IPR001867">
    <property type="entry name" value="OmpR/PhoB-type_DNA-bd"/>
</dbReference>
<dbReference type="Proteomes" id="UP000013750">
    <property type="component" value="Unassembled WGS sequence"/>
</dbReference>
<keyword evidence="3" id="KW-0804">Transcription</keyword>
<evidence type="ECO:0000259" key="4">
    <source>
        <dbReference type="Pfam" id="PF00486"/>
    </source>
</evidence>
<dbReference type="Gene3D" id="1.10.10.10">
    <property type="entry name" value="Winged helix-like DNA-binding domain superfamily/Winged helix DNA-binding domain"/>
    <property type="match status" value="1"/>
</dbReference>
<dbReference type="GO" id="GO:0000160">
    <property type="term" value="P:phosphorelay signal transduction system"/>
    <property type="evidence" value="ECO:0007669"/>
    <property type="project" value="InterPro"/>
</dbReference>
<organism evidence="5 7">
    <name type="scientific">Enterococcus gilvus ATCC BAA-350</name>
    <dbReference type="NCBI Taxonomy" id="1158614"/>
    <lineage>
        <taxon>Bacteria</taxon>
        <taxon>Bacillati</taxon>
        <taxon>Bacillota</taxon>
        <taxon>Bacilli</taxon>
        <taxon>Lactobacillales</taxon>
        <taxon>Enterococcaceae</taxon>
        <taxon>Enterococcus</taxon>
    </lineage>
</organism>
<evidence type="ECO:0000313" key="6">
    <source>
        <dbReference type="EMBL" id="EOW78387.1"/>
    </source>
</evidence>
<evidence type="ECO:0000313" key="5">
    <source>
        <dbReference type="EMBL" id="EOI51894.1"/>
    </source>
</evidence>
<sequence>MEPILFLTSNVDNEQETYKQLRSLGYEAFLTTALVNHWEKKQKFPEMAYDFSIVLFSNTFSLKKIIRMISTLKRQSDVTCLLKVEKIPTAKEKGYLNEIGIVDVICENSILATQADILENVEGHYLPTTYIEEGNTDSSVTYNDLFVQQLDPTCRRIYQILLEEKGKAINRNDLSNRLWRKCDNSTLSQMSSKIRKLNSKIQQYFGIEKAIMTEWGVGYFLSKSFCRRYFSPNRIE</sequence>
<protein>
    <recommendedName>
        <fullName evidence="4">OmpR/PhoB-type domain-containing protein</fullName>
    </recommendedName>
</protein>
<dbReference type="GO" id="GO:0003677">
    <property type="term" value="F:DNA binding"/>
    <property type="evidence" value="ECO:0007669"/>
    <property type="project" value="UniProtKB-KW"/>
</dbReference>
<evidence type="ECO:0000256" key="3">
    <source>
        <dbReference type="ARBA" id="ARBA00023163"/>
    </source>
</evidence>
<evidence type="ECO:0000256" key="2">
    <source>
        <dbReference type="ARBA" id="ARBA00023125"/>
    </source>
</evidence>
<dbReference type="RefSeq" id="WP_010782424.1">
    <property type="nucleotide sequence ID" value="NZ_ASWH01000003.1"/>
</dbReference>
<keyword evidence="2" id="KW-0238">DNA-binding</keyword>
<dbReference type="AlphaFoldDB" id="R2XAM1"/>
<dbReference type="EMBL" id="ASWH01000003">
    <property type="protein sequence ID" value="EOW78387.1"/>
    <property type="molecule type" value="Genomic_DNA"/>
</dbReference>
<evidence type="ECO:0000313" key="8">
    <source>
        <dbReference type="Proteomes" id="UP000014160"/>
    </source>
</evidence>
<dbReference type="PATRIC" id="fig|1158614.3.peg.4092"/>
<keyword evidence="8" id="KW-1185">Reference proteome</keyword>
<keyword evidence="1" id="KW-0805">Transcription regulation</keyword>
<feature type="domain" description="OmpR/PhoB-type" evidence="4">
    <location>
        <begin position="150"/>
        <end position="221"/>
    </location>
</feature>
<comment type="caution">
    <text evidence="5">The sequence shown here is derived from an EMBL/GenBank/DDBJ whole genome shotgun (WGS) entry which is preliminary data.</text>
</comment>
<dbReference type="Proteomes" id="UP000014160">
    <property type="component" value="Unassembled WGS sequence"/>
</dbReference>
<evidence type="ECO:0000313" key="7">
    <source>
        <dbReference type="Proteomes" id="UP000013750"/>
    </source>
</evidence>
<gene>
    <name evidence="6" type="ORF">I592_03980</name>
    <name evidence="5" type="ORF">UKC_04111</name>
</gene>
<dbReference type="Pfam" id="PF00486">
    <property type="entry name" value="Trans_reg_C"/>
    <property type="match status" value="1"/>
</dbReference>
<evidence type="ECO:0000256" key="1">
    <source>
        <dbReference type="ARBA" id="ARBA00023015"/>
    </source>
</evidence>
<dbReference type="GO" id="GO:0006355">
    <property type="term" value="P:regulation of DNA-templated transcription"/>
    <property type="evidence" value="ECO:0007669"/>
    <property type="project" value="InterPro"/>
</dbReference>
<dbReference type="HOGENOM" id="CLU_088180_0_0_9"/>
<dbReference type="SUPFAM" id="SSF46894">
    <property type="entry name" value="C-terminal effector domain of the bipartite response regulators"/>
    <property type="match status" value="1"/>
</dbReference>
<dbReference type="InterPro" id="IPR036388">
    <property type="entry name" value="WH-like_DNA-bd_sf"/>
</dbReference>
<proteinExistence type="predicted"/>
<reference evidence="5 7" key="1">
    <citation type="submission" date="2013-02" db="EMBL/GenBank/DDBJ databases">
        <title>The Genome Sequence of Enterococcus gilvus ATCC BAA-350.</title>
        <authorList>
            <consortium name="The Broad Institute Genome Sequencing Platform"/>
            <consortium name="The Broad Institute Genome Sequencing Center for Infectious Disease"/>
            <person name="Earl A.M."/>
            <person name="Gilmore M.S."/>
            <person name="Lebreton F."/>
            <person name="Walker B."/>
            <person name="Young S.K."/>
            <person name="Zeng Q."/>
            <person name="Gargeya S."/>
            <person name="Fitzgerald M."/>
            <person name="Haas B."/>
            <person name="Abouelleil A."/>
            <person name="Alvarado L."/>
            <person name="Arachchi H.M."/>
            <person name="Berlin A.M."/>
            <person name="Chapman S.B."/>
            <person name="Dewar J."/>
            <person name="Goldberg J."/>
            <person name="Griggs A."/>
            <person name="Gujja S."/>
            <person name="Hansen M."/>
            <person name="Howarth C."/>
            <person name="Imamovic A."/>
            <person name="Larimer J."/>
            <person name="McCowan C."/>
            <person name="Murphy C."/>
            <person name="Neiman D."/>
            <person name="Pearson M."/>
            <person name="Priest M."/>
            <person name="Roberts A."/>
            <person name="Saif S."/>
            <person name="Shea T."/>
            <person name="Sisk P."/>
            <person name="Sykes S."/>
            <person name="Wortman J."/>
            <person name="Nusbaum C."/>
            <person name="Birren B."/>
        </authorList>
    </citation>
    <scope>NUCLEOTIDE SEQUENCE [LARGE SCALE GENOMIC DNA]</scope>
    <source>
        <strain evidence="5 7">ATCC BAA-350</strain>
    </source>
</reference>
<accession>R2XAM1</accession>
<reference evidence="6 8" key="2">
    <citation type="submission" date="2013-03" db="EMBL/GenBank/DDBJ databases">
        <title>The Genome Sequence of Enterococcus gilvus ATCC BAA-350 (PacBio/Illumina hybrid assembly).</title>
        <authorList>
            <consortium name="The Broad Institute Genomics Platform"/>
            <consortium name="The Broad Institute Genome Sequencing Center for Infectious Disease"/>
            <person name="Earl A."/>
            <person name="Russ C."/>
            <person name="Gilmore M."/>
            <person name="Surin D."/>
            <person name="Walker B."/>
            <person name="Young S."/>
            <person name="Zeng Q."/>
            <person name="Gargeya S."/>
            <person name="Fitzgerald M."/>
            <person name="Haas B."/>
            <person name="Abouelleil A."/>
            <person name="Allen A.W."/>
            <person name="Alvarado L."/>
            <person name="Arachchi H.M."/>
            <person name="Berlin A.M."/>
            <person name="Chapman S.B."/>
            <person name="Gainer-Dewar J."/>
            <person name="Goldberg J."/>
            <person name="Griggs A."/>
            <person name="Gujja S."/>
            <person name="Hansen M."/>
            <person name="Howarth C."/>
            <person name="Imamovic A."/>
            <person name="Ireland A."/>
            <person name="Larimer J."/>
            <person name="McCowan C."/>
            <person name="Murphy C."/>
            <person name="Pearson M."/>
            <person name="Poon T.W."/>
            <person name="Priest M."/>
            <person name="Roberts A."/>
            <person name="Saif S."/>
            <person name="Shea T."/>
            <person name="Sisk P."/>
            <person name="Sykes S."/>
            <person name="Wortman J."/>
            <person name="Nusbaum C."/>
            <person name="Birren B."/>
        </authorList>
    </citation>
    <scope>NUCLEOTIDE SEQUENCE [LARGE SCALE GENOMIC DNA]</scope>
    <source>
        <strain evidence="6 8">ATCC BAA-350</strain>
    </source>
</reference>
<name>R2XAM1_9ENTE</name>